<reference evidence="2 3" key="1">
    <citation type="journal article" date="2016" name="Nat. Commun.">
        <title>Thousands of microbial genomes shed light on interconnected biogeochemical processes in an aquifer system.</title>
        <authorList>
            <person name="Anantharaman K."/>
            <person name="Brown C.T."/>
            <person name="Hug L.A."/>
            <person name="Sharon I."/>
            <person name="Castelle C.J."/>
            <person name="Probst A.J."/>
            <person name="Thomas B.C."/>
            <person name="Singh A."/>
            <person name="Wilkins M.J."/>
            <person name="Karaoz U."/>
            <person name="Brodie E.L."/>
            <person name="Williams K.H."/>
            <person name="Hubbard S.S."/>
            <person name="Banfield J.F."/>
        </authorList>
    </citation>
    <scope>NUCLEOTIDE SEQUENCE [LARGE SCALE GENOMIC DNA]</scope>
</reference>
<feature type="transmembrane region" description="Helical" evidence="1">
    <location>
        <begin position="12"/>
        <end position="30"/>
    </location>
</feature>
<organism evidence="2 3">
    <name type="scientific">Candidatus Campbellbacteria bacterium RIFCSPHIGHO2_01_FULL_34_10</name>
    <dbReference type="NCBI Taxonomy" id="1797577"/>
    <lineage>
        <taxon>Bacteria</taxon>
        <taxon>Candidatus Campbelliibacteriota</taxon>
    </lineage>
</organism>
<keyword evidence="1" id="KW-1133">Transmembrane helix</keyword>
<dbReference type="Proteomes" id="UP000186670">
    <property type="component" value="Unassembled WGS sequence"/>
</dbReference>
<gene>
    <name evidence="2" type="ORF">A2811_02685</name>
</gene>
<keyword evidence="1" id="KW-0472">Membrane</keyword>
<protein>
    <submittedName>
        <fullName evidence="2">Uncharacterized protein</fullName>
    </submittedName>
</protein>
<evidence type="ECO:0000256" key="1">
    <source>
        <dbReference type="SAM" id="Phobius"/>
    </source>
</evidence>
<dbReference type="EMBL" id="MEZZ01000029">
    <property type="protein sequence ID" value="OGD68519.1"/>
    <property type="molecule type" value="Genomic_DNA"/>
</dbReference>
<comment type="caution">
    <text evidence="2">The sequence shown here is derived from an EMBL/GenBank/DDBJ whole genome shotgun (WGS) entry which is preliminary data.</text>
</comment>
<evidence type="ECO:0000313" key="2">
    <source>
        <dbReference type="EMBL" id="OGD68519.1"/>
    </source>
</evidence>
<dbReference type="AlphaFoldDB" id="A0A1F5EMA4"/>
<name>A0A1F5EMA4_9BACT</name>
<sequence>MSWASKRRTIYFSFFLSLFLLIASSFYYIFIYKAPTCTDGIQNQDEQDIDCGGVFPKICEFQAVEPIILWSRFFKVKEGIYNVVALIENPNFSTEAHDVPYSFKLYDKDNILIAERLGKTYIPPRAVTAIFERTIITQEREPGRSPLFEFLKNPEWIKTDYEQPNIVVQNKELTEKDGNTRLEANIKNETVRTVEKIKVTGILTDKEGNAVAVSQTIVEKMSKNAVENVVFTWPGLLKDQTSQIEVIILVEK</sequence>
<accession>A0A1F5EMA4</accession>
<keyword evidence="1" id="KW-0812">Transmembrane</keyword>
<proteinExistence type="predicted"/>
<evidence type="ECO:0000313" key="3">
    <source>
        <dbReference type="Proteomes" id="UP000186670"/>
    </source>
</evidence>